<evidence type="ECO:0000259" key="1">
    <source>
        <dbReference type="Pfam" id="PF00534"/>
    </source>
</evidence>
<dbReference type="PANTHER" id="PTHR45947">
    <property type="entry name" value="SULFOQUINOVOSYL TRANSFERASE SQD2"/>
    <property type="match status" value="1"/>
</dbReference>
<evidence type="ECO:0000313" key="2">
    <source>
        <dbReference type="EMBL" id="AIF03279.1"/>
    </source>
</evidence>
<dbReference type="InterPro" id="IPR001296">
    <property type="entry name" value="Glyco_trans_1"/>
</dbReference>
<feature type="domain" description="Glycosyl transferase family 1" evidence="1">
    <location>
        <begin position="237"/>
        <end position="386"/>
    </location>
</feature>
<reference evidence="2" key="1">
    <citation type="journal article" date="2014" name="Genome Biol. Evol.">
        <title>Pangenome evidence for extensive interdomain horizontal transfer affecting lineage core and shell genes in uncultured planktonic thaumarchaeota and euryarchaeota.</title>
        <authorList>
            <person name="Deschamps P."/>
            <person name="Zivanovic Y."/>
            <person name="Moreira D."/>
            <person name="Rodriguez-Valera F."/>
            <person name="Lopez-Garcia P."/>
        </authorList>
    </citation>
    <scope>NUCLEOTIDE SEQUENCE</scope>
</reference>
<accession>A0A075GH47</accession>
<keyword evidence="2" id="KW-0808">Transferase</keyword>
<organism evidence="2">
    <name type="scientific">uncultured marine group II/III euryarchaeote KM3_162_H08</name>
    <dbReference type="NCBI Taxonomy" id="1457916"/>
    <lineage>
        <taxon>Archaea</taxon>
        <taxon>Methanobacteriati</taxon>
        <taxon>Methanobacteriota</taxon>
        <taxon>environmental samples</taxon>
    </lineage>
</organism>
<dbReference type="GO" id="GO:0016757">
    <property type="term" value="F:glycosyltransferase activity"/>
    <property type="evidence" value="ECO:0007669"/>
    <property type="project" value="InterPro"/>
</dbReference>
<sequence length="409" mass="43094">MTSNGERGRTATGLVVAKGSFAAMGGAERDLMRNLPALARRFAVSVATLHPVPELEVLCSELGISLISPEKPWEPPTGAFSTVLDTGVDSASRAWEGCPGLHDAISDSDVVHLVSGDGSLALLEHVPESMAVHLHLLEPHRGLHEDVLHRKVDGSPKQNLGLTSALLSRARRRDIEFIRGLTDRPRSAISGNSSYTAGRIGEVYGVEAGILLPSVVADEFPSEAGSDEPVAVGDMPRPYAVSVGQASWVKGTWGVVSMLADSGVSLAHVGGGEADDIARLADHAGSCGVELWVAPRLRSPELASLMRSARAVVSMAHGEPFGLTPVEAFSVGTPALFVDEGGFRDTVIDGANGRLLKRGDQAAWHSALEQAADAQTRARWAEAGRSRIAELDLSPETHCSRLAAILDSL</sequence>
<name>A0A075GH47_9EURY</name>
<dbReference type="EMBL" id="KF900675">
    <property type="protein sequence ID" value="AIF03279.1"/>
    <property type="molecule type" value="Genomic_DNA"/>
</dbReference>
<dbReference type="CDD" id="cd03801">
    <property type="entry name" value="GT4_PimA-like"/>
    <property type="match status" value="1"/>
</dbReference>
<protein>
    <submittedName>
        <fullName evidence="2">Glycosyl transferase</fullName>
    </submittedName>
</protein>
<dbReference type="AlphaFoldDB" id="A0A075GH47"/>
<dbReference type="PANTHER" id="PTHR45947:SF3">
    <property type="entry name" value="SULFOQUINOVOSYL TRANSFERASE SQD2"/>
    <property type="match status" value="1"/>
</dbReference>
<dbReference type="Gene3D" id="3.40.50.2000">
    <property type="entry name" value="Glycogen Phosphorylase B"/>
    <property type="match status" value="1"/>
</dbReference>
<dbReference type="SUPFAM" id="SSF53756">
    <property type="entry name" value="UDP-Glycosyltransferase/glycogen phosphorylase"/>
    <property type="match status" value="1"/>
</dbReference>
<proteinExistence type="predicted"/>
<dbReference type="Pfam" id="PF00534">
    <property type="entry name" value="Glycos_transf_1"/>
    <property type="match status" value="1"/>
</dbReference>
<dbReference type="InterPro" id="IPR050194">
    <property type="entry name" value="Glycosyltransferase_grp1"/>
</dbReference>